<dbReference type="InterPro" id="IPR018509">
    <property type="entry name" value="DHquinase_II_CS"/>
</dbReference>
<dbReference type="GO" id="GO:0003855">
    <property type="term" value="F:3-dehydroquinate dehydratase activity"/>
    <property type="evidence" value="ECO:0007669"/>
    <property type="project" value="UniProtKB-EC"/>
</dbReference>
<dbReference type="EC" id="4.2.1.10" evidence="1"/>
<dbReference type="InterPro" id="IPR036441">
    <property type="entry name" value="DHquinase_II_sf"/>
</dbReference>
<evidence type="ECO:0000256" key="1">
    <source>
        <dbReference type="ARBA" id="ARBA00012060"/>
    </source>
</evidence>
<name>A0A381P735_9ZZZZ</name>
<sequence>VRIAVINGPNLGLLGRREPEVYGTDTLDDVNGAVESLGSELGVEVETFQSNSEGAILDFLDDASHRVDGFLVNPGGLTHTSVALRDGLVGVGLPFVEVHLSNTIARESFRRHSYLSPVASGVVLGFGSQGYLLALRGLVARITGE</sequence>
<dbReference type="SUPFAM" id="SSF52304">
    <property type="entry name" value="Type II 3-dehydroquinate dehydratase"/>
    <property type="match status" value="1"/>
</dbReference>
<organism evidence="3">
    <name type="scientific">marine metagenome</name>
    <dbReference type="NCBI Taxonomy" id="408172"/>
    <lineage>
        <taxon>unclassified sequences</taxon>
        <taxon>metagenomes</taxon>
        <taxon>ecological metagenomes</taxon>
    </lineage>
</organism>
<proteinExistence type="inferred from homology"/>
<dbReference type="Gene3D" id="3.40.50.9100">
    <property type="entry name" value="Dehydroquinase, class II"/>
    <property type="match status" value="1"/>
</dbReference>
<reference evidence="3" key="1">
    <citation type="submission" date="2018-05" db="EMBL/GenBank/DDBJ databases">
        <authorList>
            <person name="Lanie J.A."/>
            <person name="Ng W.-L."/>
            <person name="Kazmierczak K.M."/>
            <person name="Andrzejewski T.M."/>
            <person name="Davidsen T.M."/>
            <person name="Wayne K.J."/>
            <person name="Tettelin H."/>
            <person name="Glass J.I."/>
            <person name="Rusch D."/>
            <person name="Podicherti R."/>
            <person name="Tsui H.-C.T."/>
            <person name="Winkler M.E."/>
        </authorList>
    </citation>
    <scope>NUCLEOTIDE SEQUENCE</scope>
</reference>
<dbReference type="PANTHER" id="PTHR21272:SF3">
    <property type="entry name" value="CATABOLIC 3-DEHYDROQUINASE"/>
    <property type="match status" value="1"/>
</dbReference>
<dbReference type="NCBIfam" id="TIGR01088">
    <property type="entry name" value="aroQ"/>
    <property type="match status" value="1"/>
</dbReference>
<dbReference type="NCBIfam" id="NF003805">
    <property type="entry name" value="PRK05395.1-2"/>
    <property type="match status" value="1"/>
</dbReference>
<accession>A0A381P735</accession>
<dbReference type="PROSITE" id="PS01029">
    <property type="entry name" value="DEHYDROQUINASE_II"/>
    <property type="match status" value="1"/>
</dbReference>
<dbReference type="PANTHER" id="PTHR21272">
    <property type="entry name" value="CATABOLIC 3-DEHYDROQUINASE"/>
    <property type="match status" value="1"/>
</dbReference>
<evidence type="ECO:0000313" key="3">
    <source>
        <dbReference type="EMBL" id="SUZ62746.1"/>
    </source>
</evidence>
<dbReference type="NCBIfam" id="NF003807">
    <property type="entry name" value="PRK05395.1-4"/>
    <property type="match status" value="1"/>
</dbReference>
<dbReference type="CDD" id="cd00466">
    <property type="entry name" value="DHQase_II"/>
    <property type="match status" value="1"/>
</dbReference>
<dbReference type="HAMAP" id="MF_00169">
    <property type="entry name" value="AroQ"/>
    <property type="match status" value="1"/>
</dbReference>
<feature type="non-terminal residue" evidence="3">
    <location>
        <position position="1"/>
    </location>
</feature>
<dbReference type="AlphaFoldDB" id="A0A381P735"/>
<dbReference type="GO" id="GO:0019631">
    <property type="term" value="P:quinate catabolic process"/>
    <property type="evidence" value="ECO:0007669"/>
    <property type="project" value="TreeGrafter"/>
</dbReference>
<evidence type="ECO:0000256" key="2">
    <source>
        <dbReference type="ARBA" id="ARBA00023239"/>
    </source>
</evidence>
<keyword evidence="2" id="KW-0456">Lyase</keyword>
<dbReference type="Pfam" id="PF01220">
    <property type="entry name" value="DHquinase_II"/>
    <property type="match status" value="1"/>
</dbReference>
<dbReference type="InterPro" id="IPR001874">
    <property type="entry name" value="DHquinase_II"/>
</dbReference>
<dbReference type="NCBIfam" id="NF003806">
    <property type="entry name" value="PRK05395.1-3"/>
    <property type="match status" value="1"/>
</dbReference>
<protein>
    <recommendedName>
        <fullName evidence="1">3-dehydroquinate dehydratase</fullName>
        <ecNumber evidence="1">4.2.1.10</ecNumber>
    </recommendedName>
</protein>
<dbReference type="PIRSF" id="PIRSF001399">
    <property type="entry name" value="DHquinase_II"/>
    <property type="match status" value="1"/>
</dbReference>
<dbReference type="EMBL" id="UINC01000888">
    <property type="protein sequence ID" value="SUZ62746.1"/>
    <property type="molecule type" value="Genomic_DNA"/>
</dbReference>
<gene>
    <name evidence="3" type="ORF">METZ01_LOCUS15600</name>
</gene>